<protein>
    <submittedName>
        <fullName evidence="1">Uncharacterized protein</fullName>
    </submittedName>
</protein>
<evidence type="ECO:0000313" key="2">
    <source>
        <dbReference type="Proteomes" id="UP000580250"/>
    </source>
</evidence>
<organism evidence="1 2">
    <name type="scientific">Meloidogyne enterolobii</name>
    <name type="common">Root-knot nematode worm</name>
    <name type="synonym">Meloidogyne mayaguensis</name>
    <dbReference type="NCBI Taxonomy" id="390850"/>
    <lineage>
        <taxon>Eukaryota</taxon>
        <taxon>Metazoa</taxon>
        <taxon>Ecdysozoa</taxon>
        <taxon>Nematoda</taxon>
        <taxon>Chromadorea</taxon>
        <taxon>Rhabditida</taxon>
        <taxon>Tylenchina</taxon>
        <taxon>Tylenchomorpha</taxon>
        <taxon>Tylenchoidea</taxon>
        <taxon>Meloidogynidae</taxon>
        <taxon>Meloidogyninae</taxon>
        <taxon>Meloidogyne</taxon>
    </lineage>
</organism>
<name>A0A6V7UPV6_MELEN</name>
<accession>A0A6V7UPV6</accession>
<proteinExistence type="predicted"/>
<reference evidence="1 2" key="1">
    <citation type="submission" date="2020-08" db="EMBL/GenBank/DDBJ databases">
        <authorList>
            <person name="Koutsovoulos G."/>
            <person name="Danchin GJ E."/>
        </authorList>
    </citation>
    <scope>NUCLEOTIDE SEQUENCE [LARGE SCALE GENOMIC DNA]</scope>
</reference>
<evidence type="ECO:0000313" key="1">
    <source>
        <dbReference type="EMBL" id="CAD2162137.1"/>
    </source>
</evidence>
<comment type="caution">
    <text evidence="1">The sequence shown here is derived from an EMBL/GenBank/DDBJ whole genome shotgun (WGS) entry which is preliminary data.</text>
</comment>
<gene>
    <name evidence="1" type="ORF">MENT_LOCUS15242</name>
</gene>
<dbReference type="Proteomes" id="UP000580250">
    <property type="component" value="Unassembled WGS sequence"/>
</dbReference>
<sequence>MIEIELENLKNKVNQLFGIRPTTKSSFADNWQWKNLRNKKPKKSFGF</sequence>
<dbReference type="EMBL" id="CAJEWN010000090">
    <property type="protein sequence ID" value="CAD2162137.1"/>
    <property type="molecule type" value="Genomic_DNA"/>
</dbReference>
<dbReference type="AlphaFoldDB" id="A0A6V7UPV6"/>